<gene>
    <name evidence="1" type="ORF">GCM10023260_07030</name>
</gene>
<protein>
    <submittedName>
        <fullName evidence="1">Uncharacterized protein</fullName>
    </submittedName>
</protein>
<evidence type="ECO:0000313" key="2">
    <source>
        <dbReference type="Proteomes" id="UP001501525"/>
    </source>
</evidence>
<dbReference type="EMBL" id="BAABIY010000014">
    <property type="protein sequence ID" value="GAA5097358.1"/>
    <property type="molecule type" value="Genomic_DNA"/>
</dbReference>
<evidence type="ECO:0000313" key="1">
    <source>
        <dbReference type="EMBL" id="GAA5097358.1"/>
    </source>
</evidence>
<comment type="caution">
    <text evidence="1">The sequence shown here is derived from an EMBL/GenBank/DDBJ whole genome shotgun (WGS) entry which is preliminary data.</text>
</comment>
<dbReference type="Proteomes" id="UP001501525">
    <property type="component" value="Unassembled WGS sequence"/>
</dbReference>
<reference evidence="2" key="1">
    <citation type="journal article" date="2019" name="Int. J. Syst. Evol. Microbiol.">
        <title>The Global Catalogue of Microorganisms (GCM) 10K type strain sequencing project: providing services to taxonomists for standard genome sequencing and annotation.</title>
        <authorList>
            <consortium name="The Broad Institute Genomics Platform"/>
            <consortium name="The Broad Institute Genome Sequencing Center for Infectious Disease"/>
            <person name="Wu L."/>
            <person name="Ma J."/>
        </authorList>
    </citation>
    <scope>NUCLEOTIDE SEQUENCE [LARGE SCALE GENOMIC DNA]</scope>
    <source>
        <strain evidence="2">JCM 17706</strain>
    </source>
</reference>
<proteinExistence type="predicted"/>
<accession>A0ABP9MIS5</accession>
<organism evidence="1 2">
    <name type="scientific">Bartonella acomydis</name>
    <dbReference type="NCBI Taxonomy" id="686234"/>
    <lineage>
        <taxon>Bacteria</taxon>
        <taxon>Pseudomonadati</taxon>
        <taxon>Pseudomonadota</taxon>
        <taxon>Alphaproteobacteria</taxon>
        <taxon>Hyphomicrobiales</taxon>
        <taxon>Bartonellaceae</taxon>
        <taxon>Bartonella</taxon>
    </lineage>
</organism>
<sequence length="59" mass="7202">MKEFESVKKVMQEVRDSEKEINLYYKRGCLFADRVMFFSIIQVYRYVKMIKNLYGSTTF</sequence>
<keyword evidence="2" id="KW-1185">Reference proteome</keyword>
<name>A0ABP9MIS5_9HYPH</name>